<feature type="domain" description="NADH:quinone oxidoreductase/Mrp antiporter transmembrane" evidence="9">
    <location>
        <begin position="137"/>
        <end position="438"/>
    </location>
</feature>
<dbReference type="RefSeq" id="WP_224315198.1">
    <property type="nucleotide sequence ID" value="NZ_JAIRBM010000018.1"/>
</dbReference>
<feature type="transmembrane region" description="Helical" evidence="8">
    <location>
        <begin position="484"/>
        <end position="503"/>
    </location>
</feature>
<comment type="similarity">
    <text evidence="2">Belongs to the CPA3 antiporters (TC 2.A.63) subunit D family.</text>
</comment>
<evidence type="ECO:0000313" key="10">
    <source>
        <dbReference type="EMBL" id="MBZ6078448.1"/>
    </source>
</evidence>
<evidence type="ECO:0000256" key="5">
    <source>
        <dbReference type="ARBA" id="ARBA00022989"/>
    </source>
</evidence>
<dbReference type="Proteomes" id="UP000704176">
    <property type="component" value="Unassembled WGS sequence"/>
</dbReference>
<feature type="transmembrane region" description="Helical" evidence="8">
    <location>
        <begin position="445"/>
        <end position="464"/>
    </location>
</feature>
<reference evidence="10 11" key="1">
    <citation type="submission" date="2021-09" db="EMBL/GenBank/DDBJ databases">
        <title>The complete genome sequence of a new microorganism.</title>
        <authorList>
            <person name="Zi Z."/>
        </authorList>
    </citation>
    <scope>NUCLEOTIDE SEQUENCE [LARGE SCALE GENOMIC DNA]</scope>
    <source>
        <strain evidence="10 11">WGZ8</strain>
    </source>
</reference>
<feature type="transmembrane region" description="Helical" evidence="8">
    <location>
        <begin position="313"/>
        <end position="330"/>
    </location>
</feature>
<feature type="transmembrane region" description="Helical" evidence="8">
    <location>
        <begin position="33"/>
        <end position="53"/>
    </location>
</feature>
<sequence>MTGMLDHLIIMPILLPLVSGAVMLLLDERRRTLKAGIGIVTTVTLLIVSIILLRQADMPLAGTGGSAVKVYQLGNWPAPFGIVLVLDRLSALMLVLTSVLGIASLLYALARWHRAGPRFHTIFQLQLMGLNGAFLTGDLFNLFVFFEVLLAASYGLVLHGGGVMRVRAGLTYIAINLTGSFLFLIGASLAYGATGTLNMADLARRVPTLASSDATMFAASAAVLGTAFLLKAGAWPLNFWLPTTYAAASAPSAAMFAIMSKLGVYVILRLWTLIFGTEASSLAGFGGEWLLFGGMLTIVFGTAGILASQSLTRLAGCSVLVSSGTLIAAIGTGSGAVIGSALFYLVSSTLGISALFLLVELVERLRDPGADVLAVTMEAYGEGDEDYPEDEVGVAIPATVALLGGSFIACTLLLAGLPPLAGFIGKFGMMAAMLKMDGPAVQPSTWILIGLLTASGLATVIAMTRTGISSFWARMDDSVPRVRVIEMAPVLCLLLLCLGLTVAGGPAMRYMEATTQALQTPQDYVTGVLSAPRAGSREGGSGP</sequence>
<dbReference type="InterPro" id="IPR050586">
    <property type="entry name" value="CPA3_Na-H_Antiporter_D"/>
</dbReference>
<dbReference type="InterPro" id="IPR001750">
    <property type="entry name" value="ND/Mrp_TM"/>
</dbReference>
<comment type="caution">
    <text evidence="10">The sequence shown here is derived from an EMBL/GenBank/DDBJ whole genome shotgun (WGS) entry which is preliminary data.</text>
</comment>
<feature type="transmembrane region" description="Helical" evidence="8">
    <location>
        <begin position="130"/>
        <end position="157"/>
    </location>
</feature>
<evidence type="ECO:0000256" key="3">
    <source>
        <dbReference type="ARBA" id="ARBA00022475"/>
    </source>
</evidence>
<evidence type="ECO:0000256" key="7">
    <source>
        <dbReference type="RuleBase" id="RU000320"/>
    </source>
</evidence>
<feature type="transmembrane region" description="Helical" evidence="8">
    <location>
        <begin position="342"/>
        <end position="359"/>
    </location>
</feature>
<name>A0ABS7VSB8_9HYPH</name>
<feature type="transmembrane region" description="Helical" evidence="8">
    <location>
        <begin position="394"/>
        <end position="424"/>
    </location>
</feature>
<accession>A0ABS7VSB8</accession>
<dbReference type="PANTHER" id="PTHR42703:SF1">
    <property type="entry name" value="NA(+)_H(+) ANTIPORTER SUBUNIT D1"/>
    <property type="match status" value="1"/>
</dbReference>
<feature type="transmembrane region" description="Helical" evidence="8">
    <location>
        <begin position="6"/>
        <end position="26"/>
    </location>
</feature>
<dbReference type="EMBL" id="JAIRBM010000018">
    <property type="protein sequence ID" value="MBZ6078448.1"/>
    <property type="molecule type" value="Genomic_DNA"/>
</dbReference>
<comment type="subcellular location">
    <subcellularLocation>
        <location evidence="1">Cell membrane</location>
        <topology evidence="1">Multi-pass membrane protein</topology>
    </subcellularLocation>
    <subcellularLocation>
        <location evidence="7">Membrane</location>
        <topology evidence="7">Multi-pass membrane protein</topology>
    </subcellularLocation>
</comment>
<evidence type="ECO:0000259" key="9">
    <source>
        <dbReference type="Pfam" id="PF00361"/>
    </source>
</evidence>
<gene>
    <name evidence="10" type="ORF">K9B37_19510</name>
</gene>
<protein>
    <submittedName>
        <fullName evidence="10">Monovalent cation/H+ antiporter subunit D</fullName>
    </submittedName>
</protein>
<dbReference type="PANTHER" id="PTHR42703">
    <property type="entry name" value="NADH DEHYDROGENASE"/>
    <property type="match status" value="1"/>
</dbReference>
<proteinExistence type="inferred from homology"/>
<evidence type="ECO:0000256" key="2">
    <source>
        <dbReference type="ARBA" id="ARBA00005346"/>
    </source>
</evidence>
<organism evidence="10 11">
    <name type="scientific">Microvirga puerhi</name>
    <dbReference type="NCBI Taxonomy" id="2876078"/>
    <lineage>
        <taxon>Bacteria</taxon>
        <taxon>Pseudomonadati</taxon>
        <taxon>Pseudomonadota</taxon>
        <taxon>Alphaproteobacteria</taxon>
        <taxon>Hyphomicrobiales</taxon>
        <taxon>Methylobacteriaceae</taxon>
        <taxon>Microvirga</taxon>
    </lineage>
</organism>
<keyword evidence="6 8" id="KW-0472">Membrane</keyword>
<evidence type="ECO:0000256" key="8">
    <source>
        <dbReference type="SAM" id="Phobius"/>
    </source>
</evidence>
<evidence type="ECO:0000256" key="6">
    <source>
        <dbReference type="ARBA" id="ARBA00023136"/>
    </source>
</evidence>
<feature type="transmembrane region" description="Helical" evidence="8">
    <location>
        <begin position="89"/>
        <end position="109"/>
    </location>
</feature>
<evidence type="ECO:0000256" key="1">
    <source>
        <dbReference type="ARBA" id="ARBA00004651"/>
    </source>
</evidence>
<dbReference type="Pfam" id="PF00361">
    <property type="entry name" value="Proton_antipo_M"/>
    <property type="match status" value="1"/>
</dbReference>
<feature type="transmembrane region" description="Helical" evidence="8">
    <location>
        <begin position="245"/>
        <end position="268"/>
    </location>
</feature>
<keyword evidence="3" id="KW-1003">Cell membrane</keyword>
<dbReference type="PRINTS" id="PR01437">
    <property type="entry name" value="NUOXDRDTASE4"/>
</dbReference>
<dbReference type="InterPro" id="IPR003918">
    <property type="entry name" value="NADH_UbQ_OxRdtase"/>
</dbReference>
<feature type="transmembrane region" description="Helical" evidence="8">
    <location>
        <begin position="289"/>
        <end position="307"/>
    </location>
</feature>
<evidence type="ECO:0000256" key="4">
    <source>
        <dbReference type="ARBA" id="ARBA00022692"/>
    </source>
</evidence>
<keyword evidence="5 8" id="KW-1133">Transmembrane helix</keyword>
<evidence type="ECO:0000313" key="11">
    <source>
        <dbReference type="Proteomes" id="UP000704176"/>
    </source>
</evidence>
<feature type="transmembrane region" description="Helical" evidence="8">
    <location>
        <begin position="214"/>
        <end position="233"/>
    </location>
</feature>
<keyword evidence="11" id="KW-1185">Reference proteome</keyword>
<dbReference type="NCBIfam" id="NF009309">
    <property type="entry name" value="PRK12666.1"/>
    <property type="match status" value="1"/>
</dbReference>
<feature type="transmembrane region" description="Helical" evidence="8">
    <location>
        <begin position="169"/>
        <end position="193"/>
    </location>
</feature>
<keyword evidence="4 7" id="KW-0812">Transmembrane</keyword>